<reference evidence="1" key="1">
    <citation type="submission" date="2019-08" db="EMBL/GenBank/DDBJ databases">
        <title>The genome of the North American firefly Photinus pyralis.</title>
        <authorList>
            <consortium name="Photinus pyralis genome working group"/>
            <person name="Fallon T.R."/>
            <person name="Sander Lower S.E."/>
            <person name="Weng J.-K."/>
        </authorList>
    </citation>
    <scope>NUCLEOTIDE SEQUENCE</scope>
    <source>
        <strain evidence="1">TRF0915ILg1</strain>
        <tissue evidence="1">Whole body</tissue>
    </source>
</reference>
<name>A0A8K0CS45_IGNLU</name>
<feature type="non-terminal residue" evidence="1">
    <location>
        <position position="1"/>
    </location>
</feature>
<keyword evidence="2" id="KW-1185">Reference proteome</keyword>
<organism evidence="1 2">
    <name type="scientific">Ignelater luminosus</name>
    <name type="common">Cucubano</name>
    <name type="synonym">Pyrophorus luminosus</name>
    <dbReference type="NCBI Taxonomy" id="2038154"/>
    <lineage>
        <taxon>Eukaryota</taxon>
        <taxon>Metazoa</taxon>
        <taxon>Ecdysozoa</taxon>
        <taxon>Arthropoda</taxon>
        <taxon>Hexapoda</taxon>
        <taxon>Insecta</taxon>
        <taxon>Pterygota</taxon>
        <taxon>Neoptera</taxon>
        <taxon>Endopterygota</taxon>
        <taxon>Coleoptera</taxon>
        <taxon>Polyphaga</taxon>
        <taxon>Elateriformia</taxon>
        <taxon>Elateroidea</taxon>
        <taxon>Elateridae</taxon>
        <taxon>Agrypninae</taxon>
        <taxon>Pyrophorini</taxon>
        <taxon>Ignelater</taxon>
    </lineage>
</organism>
<gene>
    <name evidence="1" type="ORF">ILUMI_15942</name>
</gene>
<evidence type="ECO:0000313" key="1">
    <source>
        <dbReference type="EMBL" id="KAF2890231.1"/>
    </source>
</evidence>
<evidence type="ECO:0000313" key="2">
    <source>
        <dbReference type="Proteomes" id="UP000801492"/>
    </source>
</evidence>
<dbReference type="EMBL" id="VTPC01056280">
    <property type="protein sequence ID" value="KAF2890231.1"/>
    <property type="molecule type" value="Genomic_DNA"/>
</dbReference>
<protein>
    <submittedName>
        <fullName evidence="1">Uncharacterized protein</fullName>
    </submittedName>
</protein>
<dbReference type="Proteomes" id="UP000801492">
    <property type="component" value="Unassembled WGS sequence"/>
</dbReference>
<feature type="non-terminal residue" evidence="1">
    <location>
        <position position="71"/>
    </location>
</feature>
<sequence>KNKMRFRWAITEAIKYRKTEERTLSEKVALLKADILNGPSHIFGEHKNCSSYFCKDVNTTTSSTLSDIKLT</sequence>
<accession>A0A8K0CS45</accession>
<comment type="caution">
    <text evidence="1">The sequence shown here is derived from an EMBL/GenBank/DDBJ whole genome shotgun (WGS) entry which is preliminary data.</text>
</comment>
<dbReference type="AlphaFoldDB" id="A0A8K0CS45"/>
<proteinExistence type="predicted"/>
<dbReference type="OrthoDB" id="6773217at2759"/>